<comment type="caution">
    <text evidence="2">The sequence shown here is derived from an EMBL/GenBank/DDBJ whole genome shotgun (WGS) entry which is preliminary data.</text>
</comment>
<evidence type="ECO:0000313" key="1">
    <source>
        <dbReference type="EMBL" id="KLL10850.1"/>
    </source>
</evidence>
<dbReference type="RefSeq" id="WP_047221502.1">
    <property type="nucleotide sequence ID" value="NZ_JWIO01000002.1"/>
</dbReference>
<organism evidence="2 3">
    <name type="scientific">Protofrankia coriariae</name>
    <dbReference type="NCBI Taxonomy" id="1562887"/>
    <lineage>
        <taxon>Bacteria</taxon>
        <taxon>Bacillati</taxon>
        <taxon>Actinomycetota</taxon>
        <taxon>Actinomycetes</taxon>
        <taxon>Frankiales</taxon>
        <taxon>Frankiaceae</taxon>
        <taxon>Protofrankia</taxon>
    </lineage>
</organism>
<accession>A0ABR5F8D4</accession>
<protein>
    <submittedName>
        <fullName evidence="2">Uncharacterized protein</fullName>
    </submittedName>
</protein>
<proteinExistence type="predicted"/>
<reference evidence="2 3" key="1">
    <citation type="submission" date="2014-12" db="EMBL/GenBank/DDBJ databases">
        <title>Frankia sp. BMG5.1 draft genome.</title>
        <authorList>
            <person name="Gtari M."/>
            <person name="Ghodhbane-Gtari F."/>
            <person name="Nouioui I."/>
            <person name="Ktari A."/>
            <person name="Hezbri K."/>
            <person name="Mimouni W."/>
            <person name="Sbissi I."/>
            <person name="Ayari A."/>
            <person name="Yamanaka T."/>
            <person name="Normand P."/>
            <person name="Tisa L.S."/>
            <person name="Boudabous A."/>
        </authorList>
    </citation>
    <scope>NUCLEOTIDE SEQUENCE [LARGE SCALE GENOMIC DNA]</scope>
    <source>
        <strain evidence="2 3">BMG5.1</strain>
    </source>
</reference>
<dbReference type="EMBL" id="JWIO01000002">
    <property type="protein sequence ID" value="KLL12985.1"/>
    <property type="molecule type" value="Genomic_DNA"/>
</dbReference>
<dbReference type="EMBL" id="JWIO01000025">
    <property type="protein sequence ID" value="KLL10850.1"/>
    <property type="molecule type" value="Genomic_DNA"/>
</dbReference>
<keyword evidence="3" id="KW-1185">Reference proteome</keyword>
<dbReference type="Proteomes" id="UP000035425">
    <property type="component" value="Unassembled WGS sequence"/>
</dbReference>
<name>A0ABR5F8D4_9ACTN</name>
<gene>
    <name evidence="2" type="ORF">FrCorBMG51_02340</name>
    <name evidence="1" type="ORF">FrCorBMG51_15585</name>
</gene>
<sequence length="69" mass="7655">MPEPDDGPRTVSVIAALHEHLDRANRGQGRWFEDSTGHEVFACDMGDSRYGCPWCDRIAWPDGNPLDGA</sequence>
<evidence type="ECO:0000313" key="3">
    <source>
        <dbReference type="Proteomes" id="UP000035425"/>
    </source>
</evidence>
<evidence type="ECO:0000313" key="2">
    <source>
        <dbReference type="EMBL" id="KLL12985.1"/>
    </source>
</evidence>